<reference evidence="1 2" key="1">
    <citation type="submission" date="2019-10" db="EMBL/GenBank/DDBJ databases">
        <authorList>
            <person name="Wolf R A."/>
        </authorList>
    </citation>
    <scope>NUCLEOTIDE SEQUENCE [LARGE SCALE GENOMIC DNA]</scope>
    <source>
        <strain evidence="1">Collinsella_aerofaciens_MC2</strain>
    </source>
</reference>
<dbReference type="Proteomes" id="UP000361836">
    <property type="component" value="Unassembled WGS sequence"/>
</dbReference>
<dbReference type="SUPFAM" id="SSF56059">
    <property type="entry name" value="Glutathione synthetase ATP-binding domain-like"/>
    <property type="match status" value="1"/>
</dbReference>
<sequence length="488" mass="54279">MATLKTRELEDYFERIVRTREGDLPGRRKGDEYLSQTHVLYHGDPAPWALTPKIFDKDMTALLKEAAERMYGIMDKVTRAFCSDASVRAWFRMDPAFADLCAMDAGYDCQIPLARVDIFLDEDAGSYTFCELNTDGSAGMVVTDAVCQAVRMTPSFEEFASNHPGFRQYDLCGSWIDALFETYAEWELAHPRRTEDGARSDDGVCVDEGLYTPQSKIYPASVAIVDYSESIDLEDAAHFVDLMRQRGVVARFADVRDLRIVEEEGGARRLCDAAGPIDCVWRRAVTGELWDKPCDGRSALIEAAQEGLACIVGGFRTWPCATKTVFAFLWSQAGQSLLSPEEQSFVREHVPYTEILDESTQLSGFAEKDRWIVKPCGGYNAVGVVAGLDVTEREWSQVLARAAAAGAIVQEYARQYQTPCLRGTLVDGPHRGEAPKGLVDDLGFAPASNMEGLYLYRGRFAGVYTRVGFANTIGEWTSRLNVASFFEE</sequence>
<organism evidence="1 2">
    <name type="scientific">Collinsella aerofaciens</name>
    <dbReference type="NCBI Taxonomy" id="74426"/>
    <lineage>
        <taxon>Bacteria</taxon>
        <taxon>Bacillati</taxon>
        <taxon>Actinomycetota</taxon>
        <taxon>Coriobacteriia</taxon>
        <taxon>Coriobacteriales</taxon>
        <taxon>Coriobacteriaceae</taxon>
        <taxon>Collinsella</taxon>
    </lineage>
</organism>
<dbReference type="AlphaFoldDB" id="A0A5K1J104"/>
<accession>A0A5K1J104</accession>
<dbReference type="EMBL" id="CABWIE010000019">
    <property type="protein sequence ID" value="VWL95795.1"/>
    <property type="molecule type" value="Genomic_DNA"/>
</dbReference>
<name>A0A5K1J104_9ACTN</name>
<proteinExistence type="predicted"/>
<gene>
    <name evidence="1" type="ORF">KCJAJFAP_00283</name>
</gene>
<keyword evidence="2" id="KW-1185">Reference proteome</keyword>
<protein>
    <submittedName>
        <fullName evidence="1">Circularly permuted ATP-grasp type 2</fullName>
    </submittedName>
</protein>
<evidence type="ECO:0000313" key="2">
    <source>
        <dbReference type="Proteomes" id="UP000361836"/>
    </source>
</evidence>
<dbReference type="RefSeq" id="WP_152076521.1">
    <property type="nucleotide sequence ID" value="NZ_CAAKNU010000093.1"/>
</dbReference>
<evidence type="ECO:0000313" key="1">
    <source>
        <dbReference type="EMBL" id="VWL95795.1"/>
    </source>
</evidence>